<dbReference type="Gene3D" id="3.40.50.300">
    <property type="entry name" value="P-loop containing nucleotide triphosphate hydrolases"/>
    <property type="match status" value="3"/>
</dbReference>
<evidence type="ECO:0000259" key="1">
    <source>
        <dbReference type="Pfam" id="PF00485"/>
    </source>
</evidence>
<comment type="caution">
    <text evidence="2">The sequence shown here is derived from an EMBL/GenBank/DDBJ whole genome shotgun (WGS) entry which is preliminary data.</text>
</comment>
<dbReference type="Pfam" id="PF00485">
    <property type="entry name" value="PRK"/>
    <property type="match status" value="1"/>
</dbReference>
<accession>A0A840X450</accession>
<evidence type="ECO:0000313" key="3">
    <source>
        <dbReference type="Proteomes" id="UP000553766"/>
    </source>
</evidence>
<dbReference type="RefSeq" id="WP_184012382.1">
    <property type="nucleotide sequence ID" value="NZ_JACIJS010000007.1"/>
</dbReference>
<dbReference type="InterPro" id="IPR006083">
    <property type="entry name" value="PRK/URK"/>
</dbReference>
<feature type="domain" description="Phosphoribulokinase/uridine kinase" evidence="1">
    <location>
        <begin position="27"/>
        <end position="164"/>
    </location>
</feature>
<proteinExistence type="predicted"/>
<dbReference type="EMBL" id="JACIJS010000007">
    <property type="protein sequence ID" value="MBB5516615.1"/>
    <property type="molecule type" value="Genomic_DNA"/>
</dbReference>
<dbReference type="GO" id="GO:0005524">
    <property type="term" value="F:ATP binding"/>
    <property type="evidence" value="ECO:0007669"/>
    <property type="project" value="InterPro"/>
</dbReference>
<name>A0A840X450_9RHOB</name>
<dbReference type="SUPFAM" id="SSF52540">
    <property type="entry name" value="P-loop containing nucleoside triphosphate hydrolases"/>
    <property type="match status" value="1"/>
</dbReference>
<keyword evidence="2" id="KW-0418">Kinase</keyword>
<evidence type="ECO:0000313" key="2">
    <source>
        <dbReference type="EMBL" id="MBB5516615.1"/>
    </source>
</evidence>
<dbReference type="InterPro" id="IPR027417">
    <property type="entry name" value="P-loop_NTPase"/>
</dbReference>
<keyword evidence="3" id="KW-1185">Reference proteome</keyword>
<dbReference type="Proteomes" id="UP000553766">
    <property type="component" value="Unassembled WGS sequence"/>
</dbReference>
<protein>
    <submittedName>
        <fullName evidence="2">Pantothenate kinase</fullName>
    </submittedName>
</protein>
<gene>
    <name evidence="2" type="ORF">FHS89_002646</name>
</gene>
<keyword evidence="2" id="KW-0808">Transferase</keyword>
<dbReference type="PANTHER" id="PTHR10285">
    <property type="entry name" value="URIDINE KINASE"/>
    <property type="match status" value="1"/>
</dbReference>
<dbReference type="GO" id="GO:0016301">
    <property type="term" value="F:kinase activity"/>
    <property type="evidence" value="ECO:0007669"/>
    <property type="project" value="UniProtKB-KW"/>
</dbReference>
<reference evidence="2 3" key="1">
    <citation type="submission" date="2020-08" db="EMBL/GenBank/DDBJ databases">
        <title>Genomic Encyclopedia of Type Strains, Phase IV (KMG-IV): sequencing the most valuable type-strain genomes for metagenomic binning, comparative biology and taxonomic classification.</title>
        <authorList>
            <person name="Goeker M."/>
        </authorList>
    </citation>
    <scope>NUCLEOTIDE SEQUENCE [LARGE SCALE GENOMIC DNA]</scope>
    <source>
        <strain evidence="2 3">DSM 103377</strain>
    </source>
</reference>
<dbReference type="AlphaFoldDB" id="A0A840X450"/>
<sequence>MTVTQPSIETLLQEITAKDTGTGRVLVAIAGAPGSGKTTLADTLAQRLGPQAAVLPMDGFHLDNADLIPRGLLERKGAPETFDADGFIALIQRLRTEDDVSYPTFDRSADRTVPNGGHIAADTRIVVIEGNYLLLTLPPWHALSALFDLTIRLDVDHAELEKRLIARWLSYGLSAEQARARALGNDMRNVRVVEANSSAPDLVVRP</sequence>
<organism evidence="2 3">
    <name type="scientific">Rubricella aquisinus</name>
    <dbReference type="NCBI Taxonomy" id="2028108"/>
    <lineage>
        <taxon>Bacteria</taxon>
        <taxon>Pseudomonadati</taxon>
        <taxon>Pseudomonadota</taxon>
        <taxon>Alphaproteobacteria</taxon>
        <taxon>Rhodobacterales</taxon>
        <taxon>Paracoccaceae</taxon>
        <taxon>Rubricella</taxon>
    </lineage>
</organism>